<dbReference type="Pfam" id="PF01609">
    <property type="entry name" value="DDE_Tnp_1"/>
    <property type="match status" value="1"/>
</dbReference>
<evidence type="ECO:0000313" key="4">
    <source>
        <dbReference type="EMBL" id="KKF35466.1"/>
    </source>
</evidence>
<dbReference type="InterPro" id="IPR002559">
    <property type="entry name" value="Transposase_11"/>
</dbReference>
<dbReference type="Proteomes" id="UP000033924">
    <property type="component" value="Unassembled WGS sequence"/>
</dbReference>
<dbReference type="AlphaFoldDB" id="A0A0M2K6F3"/>
<dbReference type="EMBL" id="JXNU01000003">
    <property type="protein sequence ID" value="KKF35466.1"/>
    <property type="molecule type" value="Genomic_DNA"/>
</dbReference>
<accession>A0A0M2K6F3</accession>
<feature type="domain" description="Transposase IS4 N-terminal" evidence="2">
    <location>
        <begin position="18"/>
        <end position="107"/>
    </location>
</feature>
<dbReference type="GO" id="GO:0006313">
    <property type="term" value="P:DNA transposition"/>
    <property type="evidence" value="ECO:0007669"/>
    <property type="project" value="InterPro"/>
</dbReference>
<dbReference type="InterPro" id="IPR024473">
    <property type="entry name" value="Transposases_IS4_N"/>
</dbReference>
<dbReference type="InterPro" id="IPR012337">
    <property type="entry name" value="RNaseH-like_sf"/>
</dbReference>
<dbReference type="PANTHER" id="PTHR37529">
    <property type="entry name" value="TRANSPOSASE INSG FOR INSERTION SEQUENCE ELEMENT IS4-RELATED"/>
    <property type="match status" value="1"/>
</dbReference>
<dbReference type="PATRIC" id="fig|65700.7.peg.1319"/>
<feature type="domain" description="Transposase IS4-like" evidence="1">
    <location>
        <begin position="124"/>
        <end position="350"/>
    </location>
</feature>
<dbReference type="SUPFAM" id="SSF53098">
    <property type="entry name" value="Ribonuclease H-like"/>
    <property type="match status" value="1"/>
</dbReference>
<dbReference type="RefSeq" id="WP_046371940.1">
    <property type="nucleotide sequence ID" value="NZ_CP089932.1"/>
</dbReference>
<dbReference type="Pfam" id="PF13006">
    <property type="entry name" value="Nterm_IS4"/>
    <property type="match status" value="1"/>
</dbReference>
<reference evidence="3 5" key="1">
    <citation type="submission" date="2015-01" db="EMBL/GenBank/DDBJ databases">
        <title>Erwinia tracheiphila.</title>
        <authorList>
            <person name="Shapiro L.R."/>
        </authorList>
    </citation>
    <scope>NUCLEOTIDE SEQUENCE [LARGE SCALE GENOMIC DNA]</scope>
    <source>
        <strain evidence="3 5">BuffGH</strain>
    </source>
</reference>
<evidence type="ECO:0000259" key="1">
    <source>
        <dbReference type="Pfam" id="PF01609"/>
    </source>
</evidence>
<organism evidence="3 5">
    <name type="scientific">Erwinia tracheiphila</name>
    <dbReference type="NCBI Taxonomy" id="65700"/>
    <lineage>
        <taxon>Bacteria</taxon>
        <taxon>Pseudomonadati</taxon>
        <taxon>Pseudomonadota</taxon>
        <taxon>Gammaproteobacteria</taxon>
        <taxon>Enterobacterales</taxon>
        <taxon>Erwiniaceae</taxon>
        <taxon>Erwinia</taxon>
    </lineage>
</organism>
<dbReference type="GO" id="GO:0003677">
    <property type="term" value="F:DNA binding"/>
    <property type="evidence" value="ECO:0007669"/>
    <property type="project" value="InterPro"/>
</dbReference>
<dbReference type="EMBL" id="JXNU01000003">
    <property type="protein sequence ID" value="KKF34965.1"/>
    <property type="molecule type" value="Genomic_DNA"/>
</dbReference>
<dbReference type="PANTHER" id="PTHR37529:SF1">
    <property type="entry name" value="TRANSPOSASE INSG FOR INSERTION SEQUENCE ELEMENT IS4-RELATED"/>
    <property type="match status" value="1"/>
</dbReference>
<dbReference type="NCBIfam" id="NF033592">
    <property type="entry name" value="transpos_IS4_1"/>
    <property type="match status" value="1"/>
</dbReference>
<name>A0A0M2K6F3_9GAMM</name>
<proteinExistence type="predicted"/>
<keyword evidence="5" id="KW-1185">Reference proteome</keyword>
<gene>
    <name evidence="3" type="ORF">SY86_05245</name>
    <name evidence="4" type="ORF">SY86_08590</name>
</gene>
<protein>
    <submittedName>
        <fullName evidence="3">Transposase</fullName>
    </submittedName>
</protein>
<evidence type="ECO:0000313" key="5">
    <source>
        <dbReference type="Proteomes" id="UP000033924"/>
    </source>
</evidence>
<evidence type="ECO:0000259" key="2">
    <source>
        <dbReference type="Pfam" id="PF13006"/>
    </source>
</evidence>
<sequence>MELSQALGIINAATPERARSLADLIPPELIQQALTLTDTVTLRKRKLSLESMIWLVVGMSIFCDRPMTEIVNLMDITDRTGAPFTARSAVIQRRKTLGENAVRELFDITQQHWNQQAAHPKWHGLNLFAVDGVVWRTADTPENRAVFSKHSSQYGEGGYPQVRMVCLMELSSHLIAASAFDSEKVSEMRLAEHLTEKTPNNSITLFDKGFYSMGLLHHWQTAGEHRHWLLPLKKHVQYQVVRRLGRGDELICLKTSPRARKQWPGVPEEMVARLLTRRVDGKERQVLTSLTDPNRYPGKDISELYRHRWEIELGYREAKQGMLDSRWTLRSRLPELVRQELWGVLLAYNLVRYQMVQMAFHLKGDYLPYQLSFSGAISEIIRMLITLPWASPGKMPGELRTLYEQAKWLVLPGRRERSYPRELRVKSRKYPDKKVAGHLKCTSSDLI</sequence>
<dbReference type="STRING" id="65700.SY86_05245"/>
<comment type="caution">
    <text evidence="3">The sequence shown here is derived from an EMBL/GenBank/DDBJ whole genome shotgun (WGS) entry which is preliminary data.</text>
</comment>
<dbReference type="GO" id="GO:0004803">
    <property type="term" value="F:transposase activity"/>
    <property type="evidence" value="ECO:0007669"/>
    <property type="project" value="InterPro"/>
</dbReference>
<evidence type="ECO:0000313" key="3">
    <source>
        <dbReference type="EMBL" id="KKF34965.1"/>
    </source>
</evidence>
<dbReference type="InterPro" id="IPR047952">
    <property type="entry name" value="Transpos_IS4"/>
</dbReference>